<dbReference type="AlphaFoldDB" id="A0A955RI21"/>
<evidence type="ECO:0000256" key="4">
    <source>
        <dbReference type="ARBA" id="ARBA00022695"/>
    </source>
</evidence>
<evidence type="ECO:0000256" key="6">
    <source>
        <dbReference type="ARBA" id="ARBA00022932"/>
    </source>
</evidence>
<dbReference type="InterPro" id="IPR029460">
    <property type="entry name" value="DNAPol_HHH"/>
</dbReference>
<reference evidence="12" key="1">
    <citation type="submission" date="2020-04" db="EMBL/GenBank/DDBJ databases">
        <authorList>
            <person name="Zhang T."/>
        </authorList>
    </citation>
    <scope>NUCLEOTIDE SEQUENCE</scope>
    <source>
        <strain evidence="12">HKST-UBA10</strain>
    </source>
</reference>
<dbReference type="GO" id="GO:0006260">
    <property type="term" value="P:DNA replication"/>
    <property type="evidence" value="ECO:0007669"/>
    <property type="project" value="UniProtKB-KW"/>
</dbReference>
<dbReference type="Pfam" id="PF07733">
    <property type="entry name" value="DNA_pol3_alpha"/>
    <property type="match status" value="1"/>
</dbReference>
<feature type="domain" description="Bacterial DNA polymerase III alpha subunit NTPase" evidence="9">
    <location>
        <begin position="1"/>
        <end position="115"/>
    </location>
</feature>
<dbReference type="GO" id="GO:0003676">
    <property type="term" value="F:nucleic acid binding"/>
    <property type="evidence" value="ECO:0007669"/>
    <property type="project" value="InterPro"/>
</dbReference>
<evidence type="ECO:0000259" key="8">
    <source>
        <dbReference type="Pfam" id="PF01336"/>
    </source>
</evidence>
<evidence type="ECO:0000256" key="5">
    <source>
        <dbReference type="ARBA" id="ARBA00022705"/>
    </source>
</evidence>
<comment type="subcellular location">
    <subcellularLocation>
        <location evidence="1">Cytoplasm</location>
    </subcellularLocation>
</comment>
<feature type="domain" description="DNA polymerase helix-hairpin-helix motif" evidence="10">
    <location>
        <begin position="354"/>
        <end position="439"/>
    </location>
</feature>
<keyword evidence="4 12" id="KW-0548">Nucleotidyltransferase</keyword>
<dbReference type="CDD" id="cd04485">
    <property type="entry name" value="DnaE_OBF"/>
    <property type="match status" value="1"/>
</dbReference>
<evidence type="ECO:0000313" key="12">
    <source>
        <dbReference type="EMBL" id="MCA9382347.1"/>
    </source>
</evidence>
<accession>A0A955RI21</accession>
<dbReference type="InterPro" id="IPR011708">
    <property type="entry name" value="DNA_pol3_alpha_NTPase_dom"/>
</dbReference>
<feature type="non-terminal residue" evidence="12">
    <location>
        <position position="1"/>
    </location>
</feature>
<name>A0A955RI21_9BACT</name>
<dbReference type="InterPro" id="IPR004805">
    <property type="entry name" value="DnaE2/DnaE/PolC"/>
</dbReference>
<dbReference type="PANTHER" id="PTHR32294:SF0">
    <property type="entry name" value="DNA POLYMERASE III SUBUNIT ALPHA"/>
    <property type="match status" value="1"/>
</dbReference>
<dbReference type="InterPro" id="IPR040982">
    <property type="entry name" value="DNA_pol3_finger"/>
</dbReference>
<protein>
    <recommendedName>
        <fullName evidence="2">DNA-directed DNA polymerase</fullName>
        <ecNumber evidence="2">2.7.7.7</ecNumber>
    </recommendedName>
</protein>
<comment type="caution">
    <text evidence="12">The sequence shown here is derived from an EMBL/GenBank/DDBJ whole genome shotgun (WGS) entry which is preliminary data.</text>
</comment>
<dbReference type="Gene3D" id="1.10.10.1600">
    <property type="entry name" value="Bacterial DNA polymerase III alpha subunit, thumb domain"/>
    <property type="match status" value="1"/>
</dbReference>
<dbReference type="Pfam" id="PF17657">
    <property type="entry name" value="DNA_pol3_finger"/>
    <property type="match status" value="1"/>
</dbReference>
<dbReference type="Pfam" id="PF14579">
    <property type="entry name" value="HHH_6"/>
    <property type="match status" value="1"/>
</dbReference>
<evidence type="ECO:0000256" key="2">
    <source>
        <dbReference type="ARBA" id="ARBA00012417"/>
    </source>
</evidence>
<evidence type="ECO:0000259" key="11">
    <source>
        <dbReference type="Pfam" id="PF17657"/>
    </source>
</evidence>
<dbReference type="GO" id="GO:0003887">
    <property type="term" value="F:DNA-directed DNA polymerase activity"/>
    <property type="evidence" value="ECO:0007669"/>
    <property type="project" value="UniProtKB-KW"/>
</dbReference>
<dbReference type="GO" id="GO:0008408">
    <property type="term" value="F:3'-5' exonuclease activity"/>
    <property type="evidence" value="ECO:0007669"/>
    <property type="project" value="InterPro"/>
</dbReference>
<reference evidence="12" key="2">
    <citation type="journal article" date="2021" name="Microbiome">
        <title>Successional dynamics and alternative stable states in a saline activated sludge microbial community over 9 years.</title>
        <authorList>
            <person name="Wang Y."/>
            <person name="Ye J."/>
            <person name="Ju F."/>
            <person name="Liu L."/>
            <person name="Boyd J.A."/>
            <person name="Deng Y."/>
            <person name="Parks D.H."/>
            <person name="Jiang X."/>
            <person name="Yin X."/>
            <person name="Woodcroft B.J."/>
            <person name="Tyson G.W."/>
            <person name="Hugenholtz P."/>
            <person name="Polz M.F."/>
            <person name="Zhang T."/>
        </authorList>
    </citation>
    <scope>NUCLEOTIDE SEQUENCE</scope>
    <source>
        <strain evidence="12">HKST-UBA10</strain>
    </source>
</reference>
<organism evidence="12 13">
    <name type="scientific">Candidatus Dojkabacteria bacterium</name>
    <dbReference type="NCBI Taxonomy" id="2099670"/>
    <lineage>
        <taxon>Bacteria</taxon>
        <taxon>Candidatus Dojkabacteria</taxon>
    </lineage>
</organism>
<feature type="domain" description="OB" evidence="8">
    <location>
        <begin position="552"/>
        <end position="618"/>
    </location>
</feature>
<dbReference type="NCBIfam" id="TIGR00594">
    <property type="entry name" value="polc"/>
    <property type="match status" value="1"/>
</dbReference>
<dbReference type="EC" id="2.7.7.7" evidence="2"/>
<evidence type="ECO:0000256" key="3">
    <source>
        <dbReference type="ARBA" id="ARBA00022679"/>
    </source>
</evidence>
<dbReference type="InterPro" id="IPR041931">
    <property type="entry name" value="DNA_pol3_alpha_thumb_dom"/>
</dbReference>
<evidence type="ECO:0000256" key="7">
    <source>
        <dbReference type="ARBA" id="ARBA00049244"/>
    </source>
</evidence>
<dbReference type="InterPro" id="IPR004365">
    <property type="entry name" value="NA-bd_OB_tRNA"/>
</dbReference>
<keyword evidence="5" id="KW-0235">DNA replication</keyword>
<dbReference type="GO" id="GO:0005737">
    <property type="term" value="C:cytoplasm"/>
    <property type="evidence" value="ECO:0007669"/>
    <property type="project" value="UniProtKB-SubCell"/>
</dbReference>
<comment type="catalytic activity">
    <reaction evidence="7">
        <text>DNA(n) + a 2'-deoxyribonucleoside 5'-triphosphate = DNA(n+1) + diphosphate</text>
        <dbReference type="Rhea" id="RHEA:22508"/>
        <dbReference type="Rhea" id="RHEA-COMP:17339"/>
        <dbReference type="Rhea" id="RHEA-COMP:17340"/>
        <dbReference type="ChEBI" id="CHEBI:33019"/>
        <dbReference type="ChEBI" id="CHEBI:61560"/>
        <dbReference type="ChEBI" id="CHEBI:173112"/>
        <dbReference type="EC" id="2.7.7.7"/>
    </reaction>
</comment>
<dbReference type="Proteomes" id="UP000782843">
    <property type="component" value="Unassembled WGS sequence"/>
</dbReference>
<keyword evidence="6" id="KW-0239">DNA-directed DNA polymerase</keyword>
<gene>
    <name evidence="12" type="primary">dnaE</name>
    <name evidence="12" type="ORF">KC660_02995</name>
</gene>
<evidence type="ECO:0000259" key="10">
    <source>
        <dbReference type="Pfam" id="PF14579"/>
    </source>
</evidence>
<dbReference type="Pfam" id="PF01336">
    <property type="entry name" value="tRNA_anti-codon"/>
    <property type="match status" value="1"/>
</dbReference>
<dbReference type="EMBL" id="JAGQLG010000113">
    <property type="protein sequence ID" value="MCA9382347.1"/>
    <property type="molecule type" value="Genomic_DNA"/>
</dbReference>
<feature type="domain" description="DNA polymerase III alpha subunit finger" evidence="11">
    <location>
        <begin position="118"/>
        <end position="281"/>
    </location>
</feature>
<evidence type="ECO:0000256" key="1">
    <source>
        <dbReference type="ARBA" id="ARBA00004496"/>
    </source>
</evidence>
<evidence type="ECO:0000259" key="9">
    <source>
        <dbReference type="Pfam" id="PF07733"/>
    </source>
</evidence>
<proteinExistence type="predicted"/>
<sequence>RVMGIDLQTADKLSKMVTVKFGRVTPIEQMKETSEEFKEAIEQSPELIRMSEIVKKIEGMARHISTHACGFLVTPTDITDYVPIQLDTKNGKTRITQIEGYSLEYLGLMKFDFLGLTNLTILGNVIKAIESNKGEKIDLDQIPLDDKKTYKLFQKADTVAIFQFESEGMKKYLKDLHPEEFEDLIFLAAAYRPGPMKYIPDYILRKHGKQEVEYLHKDLEPILDRTYGFAIYQEQVIRIAVEIAGYTMGEADILRRAMGKKKPEIMKLEKEKFIKGCKNKGYDKKLAESIFAYLEPFADYGFNKSHSACYALIAYWTAYLKANYPIEFLVGLMETNINDSEKIVRDMKECSRMGIDVLPPDINYSDYGFTIQNKKEIRFGLMALKNVSRTCIKEIIKKRADKKYESIDDFFNRLDLQNVDKKTLEILVKVGAMDSFGKRSSLLKALPNIYEAYQKSSKNKANGQAALFDNEKKTSTFGNIGKSMIVDTEDIPDSEKLKWEKEYIGVYISSHPLMSYESMSLSNDFVNIKDIKEKKGSKSIRCIAIVAESKQIFTKRDNKKMVFCVIEDLDERIEGVVFPKTLENMGGKVELNNPSVIVGKVSERNDEVSVIIDEIIPIEDYKKSANQVSTKIQELYKQVKASNTVIIAVPAKRDTDKLTELKKVLITNPGDTEVYFEIPNGPEGPKRMKLESGLNLNTKVFRIIAPYIK</sequence>
<dbReference type="Gene3D" id="1.10.150.870">
    <property type="match status" value="1"/>
</dbReference>
<keyword evidence="3 12" id="KW-0808">Transferase</keyword>
<evidence type="ECO:0000313" key="13">
    <source>
        <dbReference type="Proteomes" id="UP000782843"/>
    </source>
</evidence>
<dbReference type="PANTHER" id="PTHR32294">
    <property type="entry name" value="DNA POLYMERASE III SUBUNIT ALPHA"/>
    <property type="match status" value="1"/>
</dbReference>